<organism evidence="1 2">
    <name type="scientific">Paenibacillus allorhizoplanae</name>
    <dbReference type="NCBI Taxonomy" id="2905648"/>
    <lineage>
        <taxon>Bacteria</taxon>
        <taxon>Bacillati</taxon>
        <taxon>Bacillota</taxon>
        <taxon>Bacilli</taxon>
        <taxon>Bacillales</taxon>
        <taxon>Paenibacillaceae</taxon>
        <taxon>Paenibacillus</taxon>
    </lineage>
</organism>
<evidence type="ECO:0000313" key="1">
    <source>
        <dbReference type="EMBL" id="CAH1203844.1"/>
    </source>
</evidence>
<comment type="caution">
    <text evidence="1">The sequence shown here is derived from an EMBL/GenBank/DDBJ whole genome shotgun (WGS) entry which is preliminary data.</text>
</comment>
<dbReference type="Proteomes" id="UP000838821">
    <property type="component" value="Unassembled WGS sequence"/>
</dbReference>
<sequence length="192" mass="21915">MVVIFTVVFLLVGCSRDEKPNEHNVKESPIRSNANTVAEGDFVYRLVSEKSVYTESEKVVVYAELEYVGDEPEIKIAHADSPFYFPLKEKTRNYDIRYGMKEPVRVTVLKKGIPLREIFKPRGGYGSEDQKEYVDYIKALWEASNKGTLLNGDYQIVGSAMFNPLNESMVSQESLCLNAEIEFLVEKPKNKE</sequence>
<keyword evidence="2" id="KW-1185">Reference proteome</keyword>
<dbReference type="EMBL" id="CAKMMW010000005">
    <property type="protein sequence ID" value="CAH1203844.1"/>
    <property type="molecule type" value="Genomic_DNA"/>
</dbReference>
<reference evidence="1" key="1">
    <citation type="submission" date="2022-01" db="EMBL/GenBank/DDBJ databases">
        <authorList>
            <person name="Criscuolo A."/>
        </authorList>
    </citation>
    <scope>NUCLEOTIDE SEQUENCE</scope>
    <source>
        <strain evidence="1">CIP111891</strain>
    </source>
</reference>
<proteinExistence type="predicted"/>
<evidence type="ECO:0008006" key="3">
    <source>
        <dbReference type="Google" id="ProtNLM"/>
    </source>
</evidence>
<evidence type="ECO:0000313" key="2">
    <source>
        <dbReference type="Proteomes" id="UP000838821"/>
    </source>
</evidence>
<protein>
    <recommendedName>
        <fullName evidence="3">Lipoprotein</fullName>
    </recommendedName>
</protein>
<accession>A0ABN8GA13</accession>
<gene>
    <name evidence="1" type="ORF">PAECIP111891_02445</name>
</gene>
<name>A0ABN8GA13_9BACL</name>